<accession>A0A1H2A190</accession>
<evidence type="ECO:0000256" key="2">
    <source>
        <dbReference type="SAM" id="Phobius"/>
    </source>
</evidence>
<feature type="region of interest" description="Disordered" evidence="1">
    <location>
        <begin position="378"/>
        <end position="406"/>
    </location>
</feature>
<dbReference type="InterPro" id="IPR025711">
    <property type="entry name" value="PepSY"/>
</dbReference>
<keyword evidence="2" id="KW-1133">Transmembrane helix</keyword>
<evidence type="ECO:0000313" key="4">
    <source>
        <dbReference type="EMBL" id="SDT39781.1"/>
    </source>
</evidence>
<dbReference type="Pfam" id="PF03413">
    <property type="entry name" value="PepSY"/>
    <property type="match status" value="1"/>
</dbReference>
<keyword evidence="2" id="KW-0472">Membrane</keyword>
<dbReference type="RefSeq" id="WP_090210476.1">
    <property type="nucleotide sequence ID" value="NZ_LT629777.1"/>
</dbReference>
<reference evidence="5" key="1">
    <citation type="submission" date="2016-10" db="EMBL/GenBank/DDBJ databases">
        <authorList>
            <person name="Varghese N."/>
            <person name="Submissions S."/>
        </authorList>
    </citation>
    <scope>NUCLEOTIDE SEQUENCE [LARGE SCALE GENOMIC DNA]</scope>
    <source>
        <strain evidence="5">ATCC 23835</strain>
    </source>
</reference>
<feature type="transmembrane region" description="Helical" evidence="2">
    <location>
        <begin position="12"/>
        <end position="37"/>
    </location>
</feature>
<feature type="domain" description="PepSY" evidence="3">
    <location>
        <begin position="61"/>
        <end position="117"/>
    </location>
</feature>
<dbReference type="InterPro" id="IPR005625">
    <property type="entry name" value="PepSY-ass_TM"/>
</dbReference>
<feature type="transmembrane region" description="Helical" evidence="2">
    <location>
        <begin position="197"/>
        <end position="217"/>
    </location>
</feature>
<feature type="transmembrane region" description="Helical" evidence="2">
    <location>
        <begin position="145"/>
        <end position="168"/>
    </location>
</feature>
<dbReference type="EMBL" id="LT629777">
    <property type="protein sequence ID" value="SDT39781.1"/>
    <property type="molecule type" value="Genomic_DNA"/>
</dbReference>
<dbReference type="AlphaFoldDB" id="A0A1H2A190"/>
<name>A0A1H2A190_9PSED</name>
<keyword evidence="2" id="KW-0812">Transmembrane</keyword>
<proteinExistence type="predicted"/>
<gene>
    <name evidence="4" type="ORF">SAMN05216598_5471</name>
</gene>
<evidence type="ECO:0000256" key="1">
    <source>
        <dbReference type="SAM" id="MobiDB-lite"/>
    </source>
</evidence>
<dbReference type="Proteomes" id="UP000199524">
    <property type="component" value="Chromosome I"/>
</dbReference>
<sequence length="406" mass="45578">MSKKSRSKIWFLVHSWLALPIWFFVLIVCVTGTLAVVSQEIVWLANPEIRANKPSGDAPLLSYDQVLAAIKQHEPELIVQLIQRPDESHFALLADISYPDGRSVTVYVNPYTGVIQGISPQFNFKNFTRALHGWWLVPFTDGYSWGWYLVSLLGIPMLASLVTGLVVYKRFWKGFFKPTLRFNHGARIFWGDFHRLSGIWSIWFIAVISITGIWFLIQAILADNQISIATRPIPAIISHDSAPLMPDGRPAPMLPADEALRIAREQVPGLDASFISLPGNAFSPFEVGGRSWYPLMYQTLELNPYTGKIEKSRLLSDRTGLEFVTESMRPLHTGDFGGLWIKLIWFFFGLVLSMMVLSGLLIWSKRTALATVNALKRTTRAERTAPTPPPTKPRAVLGAETPEGSL</sequence>
<organism evidence="4 5">
    <name type="scientific">Pseudomonas asplenii</name>
    <dbReference type="NCBI Taxonomy" id="53407"/>
    <lineage>
        <taxon>Bacteria</taxon>
        <taxon>Pseudomonadati</taxon>
        <taxon>Pseudomonadota</taxon>
        <taxon>Gammaproteobacteria</taxon>
        <taxon>Pseudomonadales</taxon>
        <taxon>Pseudomonadaceae</taxon>
        <taxon>Pseudomonas</taxon>
    </lineage>
</organism>
<dbReference type="Pfam" id="PF03929">
    <property type="entry name" value="PepSY_TM"/>
    <property type="match status" value="1"/>
</dbReference>
<dbReference type="PANTHER" id="PTHR34219">
    <property type="entry name" value="IRON-REGULATED INNER MEMBRANE PROTEIN-RELATED"/>
    <property type="match status" value="1"/>
</dbReference>
<evidence type="ECO:0000259" key="3">
    <source>
        <dbReference type="Pfam" id="PF03413"/>
    </source>
</evidence>
<dbReference type="GeneID" id="300210314"/>
<protein>
    <submittedName>
        <fullName evidence="4">Uncharacterized iron-regulated membrane protein</fullName>
    </submittedName>
</protein>
<evidence type="ECO:0000313" key="5">
    <source>
        <dbReference type="Proteomes" id="UP000199524"/>
    </source>
</evidence>
<feature type="transmembrane region" description="Helical" evidence="2">
    <location>
        <begin position="339"/>
        <end position="363"/>
    </location>
</feature>
<keyword evidence="5" id="KW-1185">Reference proteome</keyword>
<dbReference type="PANTHER" id="PTHR34219:SF8">
    <property type="entry name" value="PEPSY DOMAIN-CONTAINING PROTEIN"/>
    <property type="match status" value="1"/>
</dbReference>